<feature type="compositionally biased region" description="Basic and acidic residues" evidence="12">
    <location>
        <begin position="1646"/>
        <end position="1660"/>
    </location>
</feature>
<keyword evidence="7" id="KW-0862">Zinc</keyword>
<evidence type="ECO:0000256" key="12">
    <source>
        <dbReference type="SAM" id="MobiDB-lite"/>
    </source>
</evidence>
<protein>
    <recommendedName>
        <fullName evidence="20">Zn(2)-C6 fungal-type domain-containing protein</fullName>
    </recommendedName>
</protein>
<evidence type="ECO:0000256" key="9">
    <source>
        <dbReference type="ARBA" id="ARBA00023242"/>
    </source>
</evidence>
<feature type="region of interest" description="Disordered" evidence="12">
    <location>
        <begin position="2450"/>
        <end position="2479"/>
    </location>
</feature>
<dbReference type="EMBL" id="LCWV01000016">
    <property type="protein sequence ID" value="PWI67975.1"/>
    <property type="molecule type" value="Genomic_DNA"/>
</dbReference>
<feature type="region of interest" description="Disordered" evidence="12">
    <location>
        <begin position="9"/>
        <end position="53"/>
    </location>
</feature>
<dbReference type="InterPro" id="IPR002591">
    <property type="entry name" value="Phosphodiest/P_Trfase"/>
</dbReference>
<dbReference type="Pfam" id="PF00271">
    <property type="entry name" value="Helicase_C"/>
    <property type="match status" value="1"/>
</dbReference>
<evidence type="ECO:0000313" key="18">
    <source>
        <dbReference type="EMBL" id="PWI67975.1"/>
    </source>
</evidence>
<evidence type="ECO:0000256" key="8">
    <source>
        <dbReference type="ARBA" id="ARBA00022840"/>
    </source>
</evidence>
<evidence type="ECO:0000256" key="13">
    <source>
        <dbReference type="SAM" id="Phobius"/>
    </source>
</evidence>
<evidence type="ECO:0000256" key="6">
    <source>
        <dbReference type="ARBA" id="ARBA00022806"/>
    </source>
</evidence>
<dbReference type="SMART" id="SM00487">
    <property type="entry name" value="DEXDc"/>
    <property type="match status" value="1"/>
</dbReference>
<feature type="compositionally biased region" description="Acidic residues" evidence="12">
    <location>
        <begin position="2404"/>
        <end position="2425"/>
    </location>
</feature>
<feature type="compositionally biased region" description="Basic residues" evidence="12">
    <location>
        <begin position="668"/>
        <end position="678"/>
    </location>
</feature>
<keyword evidence="8" id="KW-0067">ATP-binding</keyword>
<evidence type="ECO:0000256" key="7">
    <source>
        <dbReference type="ARBA" id="ARBA00022833"/>
    </source>
</evidence>
<dbReference type="InterPro" id="IPR036864">
    <property type="entry name" value="Zn2-C6_fun-type_DNA-bd_sf"/>
</dbReference>
<keyword evidence="13" id="KW-0472">Membrane</keyword>
<dbReference type="Gene3D" id="3.40.50.10810">
    <property type="entry name" value="Tandem AAA-ATPase domain"/>
    <property type="match status" value="1"/>
</dbReference>
<dbReference type="PROSITE" id="PS00463">
    <property type="entry name" value="ZN2_CY6_FUNGAL_1"/>
    <property type="match status" value="1"/>
</dbReference>
<evidence type="ECO:0000256" key="10">
    <source>
        <dbReference type="PROSITE-ProRule" id="PRU00175"/>
    </source>
</evidence>
<keyword evidence="9" id="KW-0539">Nucleus</keyword>
<feature type="compositionally biased region" description="Polar residues" evidence="12">
    <location>
        <begin position="1320"/>
        <end position="1348"/>
    </location>
</feature>
<dbReference type="InterPro" id="IPR001650">
    <property type="entry name" value="Helicase_C-like"/>
</dbReference>
<name>A0A2U3E0E3_PURLI</name>
<feature type="compositionally biased region" description="Polar residues" evidence="12">
    <location>
        <begin position="1620"/>
        <end position="1643"/>
    </location>
</feature>
<feature type="compositionally biased region" description="Polar residues" evidence="12">
    <location>
        <begin position="1812"/>
        <end position="1822"/>
    </location>
</feature>
<comment type="similarity">
    <text evidence="1">Belongs to the SNF2/RAD54 helicase family.</text>
</comment>
<feature type="coiled-coil region" evidence="11">
    <location>
        <begin position="2639"/>
        <end position="2667"/>
    </location>
</feature>
<feature type="domain" description="RING-type" evidence="15">
    <location>
        <begin position="2323"/>
        <end position="2375"/>
    </location>
</feature>
<dbReference type="SMART" id="SM00184">
    <property type="entry name" value="RING"/>
    <property type="match status" value="1"/>
</dbReference>
<dbReference type="InterPro" id="IPR001138">
    <property type="entry name" value="Zn2Cys6_DnaBD"/>
</dbReference>
<feature type="transmembrane region" description="Helical" evidence="13">
    <location>
        <begin position="776"/>
        <end position="793"/>
    </location>
</feature>
<proteinExistence type="inferred from homology"/>
<dbReference type="SUPFAM" id="SSF57850">
    <property type="entry name" value="RING/U-box"/>
    <property type="match status" value="1"/>
</dbReference>
<feature type="compositionally biased region" description="Polar residues" evidence="12">
    <location>
        <begin position="1732"/>
        <end position="1743"/>
    </location>
</feature>
<organism evidence="18 19">
    <name type="scientific">Purpureocillium lilacinum</name>
    <name type="common">Paecilomyces lilacinus</name>
    <dbReference type="NCBI Taxonomy" id="33203"/>
    <lineage>
        <taxon>Eukaryota</taxon>
        <taxon>Fungi</taxon>
        <taxon>Dikarya</taxon>
        <taxon>Ascomycota</taxon>
        <taxon>Pezizomycotina</taxon>
        <taxon>Sordariomycetes</taxon>
        <taxon>Hypocreomycetidae</taxon>
        <taxon>Hypocreales</taxon>
        <taxon>Ophiocordycipitaceae</taxon>
        <taxon>Purpureocillium</taxon>
    </lineage>
</organism>
<keyword evidence="11" id="KW-0175">Coiled coil</keyword>
<dbReference type="Gene3D" id="3.40.720.10">
    <property type="entry name" value="Alkaline Phosphatase, subunit A"/>
    <property type="match status" value="1"/>
</dbReference>
<dbReference type="CDD" id="cd00067">
    <property type="entry name" value="GAL4"/>
    <property type="match status" value="1"/>
</dbReference>
<feature type="region of interest" description="Disordered" evidence="12">
    <location>
        <begin position="617"/>
        <end position="722"/>
    </location>
</feature>
<dbReference type="GO" id="GO:0008094">
    <property type="term" value="F:ATP-dependent activity, acting on DNA"/>
    <property type="evidence" value="ECO:0007669"/>
    <property type="project" value="TreeGrafter"/>
</dbReference>
<dbReference type="Pfam" id="PF00097">
    <property type="entry name" value="zf-C3HC4"/>
    <property type="match status" value="1"/>
</dbReference>
<dbReference type="Pfam" id="PF00172">
    <property type="entry name" value="Zn_clus"/>
    <property type="match status" value="1"/>
</dbReference>
<keyword evidence="2" id="KW-0479">Metal-binding</keyword>
<dbReference type="InterPro" id="IPR050628">
    <property type="entry name" value="SNF2_RAD54_helicase_TF"/>
</dbReference>
<keyword evidence="13" id="KW-0812">Transmembrane</keyword>
<dbReference type="InterPro" id="IPR013083">
    <property type="entry name" value="Znf_RING/FYVE/PHD"/>
</dbReference>
<dbReference type="GO" id="GO:0004386">
    <property type="term" value="F:helicase activity"/>
    <property type="evidence" value="ECO:0007669"/>
    <property type="project" value="UniProtKB-KW"/>
</dbReference>
<feature type="domain" description="Helicase ATP-binding" evidence="16">
    <location>
        <begin position="1976"/>
        <end position="2165"/>
    </location>
</feature>
<evidence type="ECO:0000256" key="1">
    <source>
        <dbReference type="ARBA" id="ARBA00007025"/>
    </source>
</evidence>
<dbReference type="SUPFAM" id="SSF57701">
    <property type="entry name" value="Zn2/Cys6 DNA-binding domain"/>
    <property type="match status" value="1"/>
</dbReference>
<dbReference type="SMART" id="SM00066">
    <property type="entry name" value="GAL4"/>
    <property type="match status" value="1"/>
</dbReference>
<keyword evidence="4 10" id="KW-0863">Zinc-finger</keyword>
<dbReference type="Gene3D" id="3.30.40.10">
    <property type="entry name" value="Zinc/RING finger domain, C3HC4 (zinc finger)"/>
    <property type="match status" value="1"/>
</dbReference>
<dbReference type="CDD" id="cd18793">
    <property type="entry name" value="SF2_C_SNF"/>
    <property type="match status" value="1"/>
</dbReference>
<gene>
    <name evidence="18" type="ORF">PCL_02376</name>
</gene>
<evidence type="ECO:0000259" key="16">
    <source>
        <dbReference type="PROSITE" id="PS51192"/>
    </source>
</evidence>
<feature type="region of interest" description="Disordered" evidence="12">
    <location>
        <begin position="1709"/>
        <end position="1838"/>
    </location>
</feature>
<dbReference type="GO" id="GO:0016787">
    <property type="term" value="F:hydrolase activity"/>
    <property type="evidence" value="ECO:0007669"/>
    <property type="project" value="UniProtKB-KW"/>
</dbReference>
<feature type="compositionally biased region" description="Basic and acidic residues" evidence="12">
    <location>
        <begin position="1303"/>
        <end position="1314"/>
    </location>
</feature>
<reference evidence="18 19" key="1">
    <citation type="journal article" date="2016" name="Front. Microbiol.">
        <title>Genome and transcriptome sequences reveal the specific parasitism of the nematophagous Purpureocillium lilacinum 36-1.</title>
        <authorList>
            <person name="Xie J."/>
            <person name="Li S."/>
            <person name="Mo C."/>
            <person name="Xiao X."/>
            <person name="Peng D."/>
            <person name="Wang G."/>
            <person name="Xiao Y."/>
        </authorList>
    </citation>
    <scope>NUCLEOTIDE SEQUENCE [LARGE SCALE GENOMIC DNA]</scope>
    <source>
        <strain evidence="18 19">36-1</strain>
    </source>
</reference>
<feature type="domain" description="Helicase C-terminal" evidence="17">
    <location>
        <begin position="2518"/>
        <end position="2680"/>
    </location>
</feature>
<dbReference type="GO" id="GO:0000724">
    <property type="term" value="P:double-strand break repair via homologous recombination"/>
    <property type="evidence" value="ECO:0007669"/>
    <property type="project" value="TreeGrafter"/>
</dbReference>
<dbReference type="GO" id="GO:0005737">
    <property type="term" value="C:cytoplasm"/>
    <property type="evidence" value="ECO:0007669"/>
    <property type="project" value="TreeGrafter"/>
</dbReference>
<dbReference type="PANTHER" id="PTHR45626:SF16">
    <property type="entry name" value="ATP-DEPENDENT HELICASE ULS1"/>
    <property type="match status" value="1"/>
</dbReference>
<dbReference type="CDD" id="cd16449">
    <property type="entry name" value="RING-HC"/>
    <property type="match status" value="1"/>
</dbReference>
<dbReference type="PROSITE" id="PS51192">
    <property type="entry name" value="HELICASE_ATP_BIND_1"/>
    <property type="match status" value="1"/>
</dbReference>
<dbReference type="GO" id="GO:0008270">
    <property type="term" value="F:zinc ion binding"/>
    <property type="evidence" value="ECO:0007669"/>
    <property type="project" value="UniProtKB-KW"/>
</dbReference>
<dbReference type="Gene3D" id="3.40.50.300">
    <property type="entry name" value="P-loop containing nucleotide triphosphate hydrolases"/>
    <property type="match status" value="1"/>
</dbReference>
<dbReference type="GO" id="GO:0005634">
    <property type="term" value="C:nucleus"/>
    <property type="evidence" value="ECO:0007669"/>
    <property type="project" value="TreeGrafter"/>
</dbReference>
<dbReference type="InterPro" id="IPR018957">
    <property type="entry name" value="Znf_C3HC4_RING-type"/>
</dbReference>
<feature type="compositionally biased region" description="Basic and acidic residues" evidence="12">
    <location>
        <begin position="679"/>
        <end position="690"/>
    </location>
</feature>
<evidence type="ECO:0000256" key="11">
    <source>
        <dbReference type="SAM" id="Coils"/>
    </source>
</evidence>
<keyword evidence="3" id="KW-0547">Nucleotide-binding</keyword>
<dbReference type="PROSITE" id="PS50089">
    <property type="entry name" value="ZF_RING_2"/>
    <property type="match status" value="1"/>
</dbReference>
<feature type="region of interest" description="Disordered" evidence="12">
    <location>
        <begin position="532"/>
        <end position="598"/>
    </location>
</feature>
<feature type="domain" description="Zn(2)-C6 fungal-type" evidence="14">
    <location>
        <begin position="99"/>
        <end position="129"/>
    </location>
</feature>
<dbReference type="SUPFAM" id="SSF53649">
    <property type="entry name" value="Alkaline phosphatase-like"/>
    <property type="match status" value="1"/>
</dbReference>
<evidence type="ECO:0000256" key="4">
    <source>
        <dbReference type="ARBA" id="ARBA00022771"/>
    </source>
</evidence>
<dbReference type="FunFam" id="3.30.1360.180:FF:000003">
    <property type="entry name" value="Type I phosphodiesterase/nucleotide pyrophosphatase family protein"/>
    <property type="match status" value="1"/>
</dbReference>
<feature type="region of interest" description="Disordered" evidence="12">
    <location>
        <begin position="1303"/>
        <end position="1366"/>
    </location>
</feature>
<evidence type="ECO:0000256" key="2">
    <source>
        <dbReference type="ARBA" id="ARBA00022723"/>
    </source>
</evidence>
<sequence>MAMLWIASGTPSRDVAGGGQRATIARTSAVPEPPRARHAGHAKAGDGRSSARLHFSRRTSTARLTCACRFRSLTLTAALSGDSCARSETRGNPPPRSKSCVACRRAKRRCDFALPCCLRCEQRGIICDYPMRPGGASGSSSHRQALRATLEEPSRGGWSGVDDDQATMAAAAPPVTPLDTLDCMNLDIGALDPITTTTAASDLCAADLGDFSDVSLLGFSTDASVIDMDLVHQPSALSAPTAREFQDIEDAISRRLRFAIEEIRKTPSMMIAETQTPWCHPLLYRDGMPRSIQDAHAACALYAAKTRVNAPVIFHAIEVRACDLLATPAPTRFLDVLAHTQALILYQIIRLFDGDMRARASAEKAIPALESSTMDLLAHVRFDTVDPPEKELPLHPLAPTQAFWRDWILHESARRTCLFAFFFLQVYRLVSGQRGLTCDGRLGLCHAWTLSAYLWTATTAVEFARAWGARRHFVVRDAQFGNVLEEAKADDVDRFGRMWISCLLGVDEAEGWFASRGGSLRMLEYNLSISKSNTVQGPPKASDKMPLQRLDTNPADRDNGSLLSPVAYDDDASSIFSRSDQDTDSEDDQLQQRARNSRELRAHDRIVLMEEDDVDRLVTTSRRQQERQRRSSNLAVPNPFKMFGRRPSQSNMAAAASSTESLVLEKRSARRERRKQKRERLLEHAQHGEDGELMYEMEEGGMRDGSSTGDTTEREDSDEVDRRRLNMMANAKAERGRSWRRAVLIYTLISIGFAILVLVAWKLSRNRKSASLKPHFMSNGTALFSPTTIIISLDGFRADFLQRGITPHLNALVREGVSPKYMLPSFPSVTFPNHYTLATGLYPESHGVVGNTFWDPELRAEFYYTDPERSLDPKWWGGEPFWATAELQGIRTAVHMWPGSEAHIMHIEPSFMDKYNGKEKLPNKVSRVLEFLDKPGKEDKSAKVGDMRPQLIAAYVPDVDADGHRFGPNSTEIRATIERADSMVGELYKGLEARNLTHIVNVIVVSDHGMATTDVTRLMQLEDLVDTSKIEHTDGWPLYGLRPKDEKDLQGLYDGLKEKAKSNPNFEVYLRDVDMPERYHFSNNHRIAPLWIVPKTGWAIVTKKEFDVKEGKEKGLVYHPRGLHGYDHEHPLMRAIFIARGPAFPHPANSELKPFQNIEVYNILADSIGMVPKPNNGTLRLPLKPVGQHRPEDTPEVPADPPQSSETHSPSDAPLRPTHPGQLTVIERPTPPGQPTISERPTIPAKPTKTEEKLGETPPPSNDDKGTDDDDDDDDGLVGKVKGFWDWFTGKVEHLWDKIAGSKSDEDGEKRQRFDASCGGKSQATQTPGNGAASHNETTRFDPSNDANTDPLAFSPRRFDAGDSCTRAPLPRTDAYSSAAGGAGAMATVMADGQTLAELEEELTVQKVILASLGDQTFEGVEEERREAAKEIERLKAIIGQSKQSQAPAQHGDVSGELREFLPRSARACEPLHMWPTADCLHKAAASRQPRHMQQASPASRTFLSVVLLRLLHTLRACLHTVGCAPPNPFLAAGFVWSLFTLHRTPPSLALLAPNLSLGPPVPSNASPLPLQVSPVTRKRVAHAFTGRLLPVQLHRKLKSPGASEPRPESPSGGRLAQLATVTTPRRPTMSNDSWDSPASRSLPSRKRELAFSARDDSPKSRRTSPAPAGTSRSLVSSQDVEIVDLTGSDVEDDATYIAEQIKAENRAKQELRDRQLAQQLSQESPAGPSSRLPSNPEGQNPLSRLMATQRANSRGLSGPSDSMAGISSHGFGRPGSETTMNMPGAYDPSWDTPYGFPATASPAPGPPYATAPSTPRVQTANPLAGSFSAGHPPASLTPSSFAPSRAYGSGLNYGLGPHTMPTFLGAPQAGNLGLGRVASLPSIGDQNLMDIINRTSHFNYSTYSDENGQQFPDRLTSYLSEAYHDPRVTEKELDDLLQNIRPDMDIPERNRNGTPTGLRGALYLHQELALSWMKKMEDGSNKGGILADDMGLGKTISTLALMLDRPQTKRPKTNLIIGPLSLIRQWEDELKTKTRPAYRMSVFVYHNSKNVSCDDLQRYDVVLTTYGIIAAEWKRLHKFLEENRDRTIDFNDRASSTNFPLLHPQKAEFYRVILDEAQYIKNEKTKTAKACHSIKATYRWCLTGTPMMNGVVELYSLVKFLKIKPYCHWDRFRESFGTLWGKQGVKKSVAMERLRALLRAIMLRRKKDSELEGKPILNLPAKSEEVVHADLCEDERHFYKQLEEKSQVEFSKYLRDGSVGKNYSNILVLLLRMRQACCHPHLNLDVDDAAPLSANSEDMLDLVKSLERPVVERIKALEAFECPICFDAVQSPSFFVPCGHDSCQDCLTRLVDNALSMHVRSGEGSSEASCPVCRGSFDPKKCFSYDAFRTVHMPETIVKSQSDPEDSDSGDDDSDSDNESDADDVDSKGNLKGFVVDDELHEEDDMAACAAGGGSADAPVKQKRKKKKGKKKEDEVKPSMLKSLRIEAGKNQAAYKKYMRYLRKTWMPSAKVTACMELLEKIKASKEKAIVFSQWTLLLDLLEVAMTQNKSGPKPLRYDGSMSGDQRAQAARDFTKKPEATVMLVSLRAGNAGLNLTAANNVIIMDPFWNPYIEMQAVDRAHRIGQTKDVKVHRILTQETVEDRIMELQERKKAIVEAALDETESMKIGRLNVNELKFLFNGRD</sequence>
<evidence type="ECO:0000259" key="14">
    <source>
        <dbReference type="PROSITE" id="PS50048"/>
    </source>
</evidence>
<dbReference type="GO" id="GO:0005524">
    <property type="term" value="F:ATP binding"/>
    <property type="evidence" value="ECO:0007669"/>
    <property type="project" value="UniProtKB-KW"/>
</dbReference>
<feature type="region of interest" description="Disordered" evidence="12">
    <location>
        <begin position="2396"/>
        <end position="2431"/>
    </location>
</feature>
<dbReference type="PROSITE" id="PS51194">
    <property type="entry name" value="HELICASE_CTER"/>
    <property type="match status" value="1"/>
</dbReference>
<dbReference type="InterPro" id="IPR000330">
    <property type="entry name" value="SNF2_N"/>
</dbReference>
<comment type="caution">
    <text evidence="18">The sequence shown here is derived from an EMBL/GenBank/DDBJ whole genome shotgun (WGS) entry which is preliminary data.</text>
</comment>
<evidence type="ECO:0000259" key="15">
    <source>
        <dbReference type="PROSITE" id="PS50089"/>
    </source>
</evidence>
<dbReference type="PANTHER" id="PTHR45626">
    <property type="entry name" value="TRANSCRIPTION TERMINATION FACTOR 2-RELATED"/>
    <property type="match status" value="1"/>
</dbReference>
<dbReference type="InterPro" id="IPR049730">
    <property type="entry name" value="SNF2/RAD54-like_C"/>
</dbReference>
<feature type="compositionally biased region" description="Acidic residues" evidence="12">
    <location>
        <begin position="1266"/>
        <end position="1276"/>
    </location>
</feature>
<dbReference type="CDD" id="cd18008">
    <property type="entry name" value="DEXDc_SHPRH-like"/>
    <property type="match status" value="1"/>
</dbReference>
<evidence type="ECO:0000259" key="17">
    <source>
        <dbReference type="PROSITE" id="PS51194"/>
    </source>
</evidence>
<dbReference type="Gene3D" id="4.10.240.10">
    <property type="entry name" value="Zn(2)-C6 fungal-type DNA-binding domain"/>
    <property type="match status" value="1"/>
</dbReference>
<feature type="compositionally biased region" description="Polar residues" evidence="12">
    <location>
        <begin position="647"/>
        <end position="661"/>
    </location>
</feature>
<dbReference type="CDD" id="cd16018">
    <property type="entry name" value="Enpp"/>
    <property type="match status" value="1"/>
</dbReference>
<evidence type="ECO:0008006" key="20">
    <source>
        <dbReference type="Google" id="ProtNLM"/>
    </source>
</evidence>
<dbReference type="Gene3D" id="3.30.1360.180">
    <property type="match status" value="1"/>
</dbReference>
<feature type="region of interest" description="Disordered" evidence="12">
    <location>
        <begin position="1179"/>
        <end position="1276"/>
    </location>
</feature>
<dbReference type="Proteomes" id="UP000245956">
    <property type="component" value="Unassembled WGS sequence"/>
</dbReference>
<dbReference type="SUPFAM" id="SSF52540">
    <property type="entry name" value="P-loop containing nucleoside triphosphate hydrolases"/>
    <property type="match status" value="2"/>
</dbReference>
<feature type="region of interest" description="Disordered" evidence="12">
    <location>
        <begin position="1598"/>
        <end position="1677"/>
    </location>
</feature>
<dbReference type="Pfam" id="PF01663">
    <property type="entry name" value="Phosphodiest"/>
    <property type="match status" value="1"/>
</dbReference>
<dbReference type="InterPro" id="IPR017850">
    <property type="entry name" value="Alkaline_phosphatase_core_sf"/>
</dbReference>
<evidence type="ECO:0000313" key="19">
    <source>
        <dbReference type="Proteomes" id="UP000245956"/>
    </source>
</evidence>
<keyword evidence="13" id="KW-1133">Transmembrane helix</keyword>
<evidence type="ECO:0000256" key="3">
    <source>
        <dbReference type="ARBA" id="ARBA00022741"/>
    </source>
</evidence>
<dbReference type="InterPro" id="IPR027417">
    <property type="entry name" value="P-loop_NTPase"/>
</dbReference>
<accession>A0A2U3E0E3</accession>
<keyword evidence="5" id="KW-0378">Hydrolase</keyword>
<evidence type="ECO:0000256" key="5">
    <source>
        <dbReference type="ARBA" id="ARBA00022801"/>
    </source>
</evidence>
<dbReference type="Pfam" id="PF00176">
    <property type="entry name" value="SNF2-rel_dom"/>
    <property type="match status" value="1"/>
</dbReference>
<feature type="transmembrane region" description="Helical" evidence="13">
    <location>
        <begin position="743"/>
        <end position="764"/>
    </location>
</feature>
<dbReference type="InterPro" id="IPR038718">
    <property type="entry name" value="SNF2-like_sf"/>
</dbReference>
<dbReference type="GO" id="GO:0000981">
    <property type="term" value="F:DNA-binding transcription factor activity, RNA polymerase II-specific"/>
    <property type="evidence" value="ECO:0007669"/>
    <property type="project" value="InterPro"/>
</dbReference>
<keyword evidence="6" id="KW-0347">Helicase</keyword>
<dbReference type="PROSITE" id="PS50048">
    <property type="entry name" value="ZN2_CY6_FUNGAL_2"/>
    <property type="match status" value="1"/>
</dbReference>
<feature type="compositionally biased region" description="Basic residues" evidence="12">
    <location>
        <begin position="2462"/>
        <end position="2471"/>
    </location>
</feature>
<dbReference type="InterPro" id="IPR014001">
    <property type="entry name" value="Helicase_ATP-bd"/>
</dbReference>
<dbReference type="SMART" id="SM00490">
    <property type="entry name" value="HELICc"/>
    <property type="match status" value="1"/>
</dbReference>
<dbReference type="InterPro" id="IPR001841">
    <property type="entry name" value="Znf_RING"/>
</dbReference>